<dbReference type="InterPro" id="IPR000847">
    <property type="entry name" value="LysR_HTH_N"/>
</dbReference>
<dbReference type="Gene3D" id="3.40.190.290">
    <property type="match status" value="1"/>
</dbReference>
<reference evidence="7" key="1">
    <citation type="submission" date="2019-06" db="EMBL/GenBank/DDBJ databases">
        <authorList>
            <person name="Murdoch R.W."/>
            <person name="Fathepure B."/>
        </authorList>
    </citation>
    <scope>NUCLEOTIDE SEQUENCE</scope>
</reference>
<dbReference type="Pfam" id="PF00126">
    <property type="entry name" value="HTH_1"/>
    <property type="match status" value="1"/>
</dbReference>
<feature type="domain" description="HTH lysR-type" evidence="6">
    <location>
        <begin position="1"/>
        <end position="58"/>
    </location>
</feature>
<dbReference type="EMBL" id="MN079180">
    <property type="protein sequence ID" value="QEA06886.1"/>
    <property type="molecule type" value="Genomic_DNA"/>
</dbReference>
<keyword evidence="2" id="KW-0805">Transcription regulation</keyword>
<dbReference type="CDD" id="cd08433">
    <property type="entry name" value="PBP2_Nac"/>
    <property type="match status" value="1"/>
</dbReference>
<evidence type="ECO:0000256" key="5">
    <source>
        <dbReference type="ARBA" id="ARBA00023163"/>
    </source>
</evidence>
<dbReference type="Pfam" id="PF03466">
    <property type="entry name" value="LysR_substrate"/>
    <property type="match status" value="1"/>
</dbReference>
<evidence type="ECO:0000256" key="1">
    <source>
        <dbReference type="ARBA" id="ARBA00009437"/>
    </source>
</evidence>
<keyword evidence="3" id="KW-0238">DNA-binding</keyword>
<proteinExistence type="inferred from homology"/>
<dbReference type="InterPro" id="IPR036390">
    <property type="entry name" value="WH_DNA-bd_sf"/>
</dbReference>
<evidence type="ECO:0000256" key="2">
    <source>
        <dbReference type="ARBA" id="ARBA00023015"/>
    </source>
</evidence>
<dbReference type="PROSITE" id="PS50931">
    <property type="entry name" value="HTH_LYSR"/>
    <property type="match status" value="1"/>
</dbReference>
<evidence type="ECO:0000259" key="6">
    <source>
        <dbReference type="PROSITE" id="PS50931"/>
    </source>
</evidence>
<protein>
    <submittedName>
        <fullName evidence="7">HTH-type transcriptional regulator GltC</fullName>
    </submittedName>
</protein>
<keyword evidence="5" id="KW-0804">Transcription</keyword>
<evidence type="ECO:0000256" key="3">
    <source>
        <dbReference type="ARBA" id="ARBA00023125"/>
    </source>
</evidence>
<dbReference type="PANTHER" id="PTHR30293:SF0">
    <property type="entry name" value="NITROGEN ASSIMILATION REGULATORY PROTEIN NAC"/>
    <property type="match status" value="1"/>
</dbReference>
<dbReference type="FunFam" id="1.10.10.10:FF:000001">
    <property type="entry name" value="LysR family transcriptional regulator"/>
    <property type="match status" value="1"/>
</dbReference>
<dbReference type="GO" id="GO:2000142">
    <property type="term" value="P:regulation of DNA-templated transcription initiation"/>
    <property type="evidence" value="ECO:0007669"/>
    <property type="project" value="TreeGrafter"/>
</dbReference>
<evidence type="ECO:0000256" key="4">
    <source>
        <dbReference type="ARBA" id="ARBA00023159"/>
    </source>
</evidence>
<accession>A0A5B8RE55</accession>
<name>A0A5B8RE55_9ZZZZ</name>
<organism evidence="7">
    <name type="scientific">uncultured organism</name>
    <dbReference type="NCBI Taxonomy" id="155900"/>
    <lineage>
        <taxon>unclassified sequences</taxon>
        <taxon>environmental samples</taxon>
    </lineage>
</organism>
<dbReference type="PRINTS" id="PR00039">
    <property type="entry name" value="HTHLYSR"/>
</dbReference>
<gene>
    <name evidence="7" type="primary">gltC_3</name>
    <name evidence="7" type="ORF">KBTEX_03227</name>
</gene>
<dbReference type="SUPFAM" id="SSF46785">
    <property type="entry name" value="Winged helix' DNA-binding domain"/>
    <property type="match status" value="1"/>
</dbReference>
<dbReference type="SUPFAM" id="SSF53850">
    <property type="entry name" value="Periplasmic binding protein-like II"/>
    <property type="match status" value="1"/>
</dbReference>
<dbReference type="AlphaFoldDB" id="A0A5B8RE55"/>
<sequence length="315" mass="34747">MDLRQLRYFVAIVESGSIKRAAMSLYVAQPSLSQHVRNLEEELGVTLLTRSARGVSPTEAGLELLGYARSILSQLEQAREALRAGSVDPHGSVRLGLPNSVSLVLGVPLVEMAHHELPNVSLRVVESMSGYILDWLRAGQLDLAMLYGVQRSPGISARQLLTEDLYLVSLPGAGRDDGTVDMQELERFELILPARRHGLRELVEKAARDNGVRLWIRTEIDALTQIKALVRRGLGQAVLSHSAVYEELSRGELVARRIVNPAIDRTVYVAEPSDRPISHAARAVAELLTHCARGLVEDGRWRGELCDTQGYAVKR</sequence>
<dbReference type="PANTHER" id="PTHR30293">
    <property type="entry name" value="TRANSCRIPTIONAL REGULATORY PROTEIN NAC-RELATED"/>
    <property type="match status" value="1"/>
</dbReference>
<evidence type="ECO:0000313" key="7">
    <source>
        <dbReference type="EMBL" id="QEA06886.1"/>
    </source>
</evidence>
<dbReference type="InterPro" id="IPR005119">
    <property type="entry name" value="LysR_subst-bd"/>
</dbReference>
<comment type="similarity">
    <text evidence="1">Belongs to the LysR transcriptional regulatory family.</text>
</comment>
<dbReference type="GO" id="GO:0003700">
    <property type="term" value="F:DNA-binding transcription factor activity"/>
    <property type="evidence" value="ECO:0007669"/>
    <property type="project" value="InterPro"/>
</dbReference>
<dbReference type="GO" id="GO:0003677">
    <property type="term" value="F:DNA binding"/>
    <property type="evidence" value="ECO:0007669"/>
    <property type="project" value="UniProtKB-KW"/>
</dbReference>
<dbReference type="InterPro" id="IPR036388">
    <property type="entry name" value="WH-like_DNA-bd_sf"/>
</dbReference>
<dbReference type="Gene3D" id="1.10.10.10">
    <property type="entry name" value="Winged helix-like DNA-binding domain superfamily/Winged helix DNA-binding domain"/>
    <property type="match status" value="1"/>
</dbReference>
<keyword evidence="4" id="KW-0010">Activator</keyword>